<feature type="transmembrane region" description="Helical" evidence="1">
    <location>
        <begin position="88"/>
        <end position="106"/>
    </location>
</feature>
<organism evidence="3 4">
    <name type="scientific">Nocardioides luteus</name>
    <dbReference type="NCBI Taxonomy" id="1844"/>
    <lineage>
        <taxon>Bacteria</taxon>
        <taxon>Bacillati</taxon>
        <taxon>Actinomycetota</taxon>
        <taxon>Actinomycetes</taxon>
        <taxon>Propionibacteriales</taxon>
        <taxon>Nocardioidaceae</taxon>
        <taxon>Nocardioides</taxon>
    </lineage>
</organism>
<gene>
    <name evidence="3" type="ORF">UG56_003375</name>
</gene>
<keyword evidence="4" id="KW-1185">Reference proteome</keyword>
<evidence type="ECO:0000313" key="4">
    <source>
        <dbReference type="Proteomes" id="UP000033772"/>
    </source>
</evidence>
<proteinExistence type="predicted"/>
<dbReference type="RefSeq" id="WP_045549792.1">
    <property type="nucleotide sequence ID" value="NZ_JZDQ02000004.1"/>
</dbReference>
<feature type="transmembrane region" description="Helical" evidence="1">
    <location>
        <begin position="118"/>
        <end position="140"/>
    </location>
</feature>
<dbReference type="InterPro" id="IPR005530">
    <property type="entry name" value="SPW"/>
</dbReference>
<name>A0A1J4N9E0_9ACTN</name>
<sequence>MSSENLSIQEHPDIAALRDRFDLTGSSATAQVVDGVTMMAGLYLAVSPWIVGFNTTASSLMVSNLIIGLTVALLALGFASAFGRTHGLAWTVPLMGVWAIVSPWLMNGVDTTGGMIASNVIVGAVIMLCGLGSSGFGTFFNPRR</sequence>
<dbReference type="EMBL" id="JZDQ02000004">
    <property type="protein sequence ID" value="OIJ28114.1"/>
    <property type="molecule type" value="Genomic_DNA"/>
</dbReference>
<reference evidence="3" key="1">
    <citation type="submission" date="2016-10" db="EMBL/GenBank/DDBJ databases">
        <title>Draft Genome Sequence of Nocardioides luteus Strain BAFB, an Alkane-Degrading Bacterium Isolated from JP-7 Polluted Soil.</title>
        <authorList>
            <person name="Brown L."/>
            <person name="Ruiz O.N."/>
            <person name="Gunasekera T."/>
        </authorList>
    </citation>
    <scope>NUCLEOTIDE SEQUENCE [LARGE SCALE GENOMIC DNA]</scope>
    <source>
        <strain evidence="3">BAFB</strain>
    </source>
</reference>
<feature type="domain" description="SPW repeat-containing integral membrane" evidence="2">
    <location>
        <begin position="33"/>
        <end position="131"/>
    </location>
</feature>
<evidence type="ECO:0000313" key="3">
    <source>
        <dbReference type="EMBL" id="OIJ28114.1"/>
    </source>
</evidence>
<dbReference type="AlphaFoldDB" id="A0A1J4N9E0"/>
<dbReference type="Pfam" id="PF03779">
    <property type="entry name" value="SPW"/>
    <property type="match status" value="1"/>
</dbReference>
<evidence type="ECO:0000256" key="1">
    <source>
        <dbReference type="SAM" id="Phobius"/>
    </source>
</evidence>
<dbReference type="Proteomes" id="UP000033772">
    <property type="component" value="Unassembled WGS sequence"/>
</dbReference>
<keyword evidence="1" id="KW-0812">Transmembrane</keyword>
<dbReference type="OrthoDB" id="3638638at2"/>
<keyword evidence="1" id="KW-1133">Transmembrane helix</keyword>
<feature type="transmembrane region" description="Helical" evidence="1">
    <location>
        <begin position="57"/>
        <end position="76"/>
    </location>
</feature>
<evidence type="ECO:0000259" key="2">
    <source>
        <dbReference type="Pfam" id="PF03779"/>
    </source>
</evidence>
<protein>
    <recommendedName>
        <fullName evidence="2">SPW repeat-containing integral membrane domain-containing protein</fullName>
    </recommendedName>
</protein>
<feature type="transmembrane region" description="Helical" evidence="1">
    <location>
        <begin position="28"/>
        <end position="51"/>
    </location>
</feature>
<comment type="caution">
    <text evidence="3">The sequence shown here is derived from an EMBL/GenBank/DDBJ whole genome shotgun (WGS) entry which is preliminary data.</text>
</comment>
<keyword evidence="1" id="KW-0472">Membrane</keyword>
<accession>A0A1J4N9E0</accession>